<keyword evidence="4" id="KW-1185">Reference proteome</keyword>
<dbReference type="EMBL" id="JAYFSI010000018">
    <property type="protein sequence ID" value="MEA5366971.1"/>
    <property type="molecule type" value="Genomic_DNA"/>
</dbReference>
<evidence type="ECO:0000313" key="4">
    <source>
        <dbReference type="Proteomes" id="UP001304298"/>
    </source>
</evidence>
<accession>A0ABU5RKZ8</accession>
<protein>
    <submittedName>
        <fullName evidence="3">YciI family protein</fullName>
    </submittedName>
</protein>
<dbReference type="PANTHER" id="PTHR35174:SF3">
    <property type="entry name" value="BLL7171 PROTEIN"/>
    <property type="match status" value="1"/>
</dbReference>
<evidence type="ECO:0000256" key="1">
    <source>
        <dbReference type="ARBA" id="ARBA00007689"/>
    </source>
</evidence>
<comment type="caution">
    <text evidence="3">The sequence shown here is derived from an EMBL/GenBank/DDBJ whole genome shotgun (WGS) entry which is preliminary data.</text>
</comment>
<dbReference type="Gene3D" id="3.30.70.1060">
    <property type="entry name" value="Dimeric alpha+beta barrel"/>
    <property type="match status" value="1"/>
</dbReference>
<gene>
    <name evidence="3" type="ORF">VA596_46090</name>
</gene>
<dbReference type="InterPro" id="IPR011008">
    <property type="entry name" value="Dimeric_a/b-barrel"/>
</dbReference>
<comment type="similarity">
    <text evidence="1">Belongs to the YciI family.</text>
</comment>
<dbReference type="Proteomes" id="UP001304298">
    <property type="component" value="Unassembled WGS sequence"/>
</dbReference>
<dbReference type="Pfam" id="PF03795">
    <property type="entry name" value="YCII"/>
    <property type="match status" value="1"/>
</dbReference>
<evidence type="ECO:0000259" key="2">
    <source>
        <dbReference type="Pfam" id="PF03795"/>
    </source>
</evidence>
<sequence length="127" mass="13684">MKYLLAMYLNPDVMAGLSEQDMDGIMTGHQEYIRTIRESGEMIGTQALAPVADSSVVRVRGGLPAITDGPFLETKEFLAGYYLVDVEDKARALELAAMIPDAAIDGLAVEVREIVFFADAESAIPGS</sequence>
<reference evidence="3 4" key="1">
    <citation type="submission" date="2023-12" db="EMBL/GenBank/DDBJ databases">
        <title>Amycolatopsis sp. V23-08.</title>
        <authorList>
            <person name="Somphong A."/>
        </authorList>
    </citation>
    <scope>NUCLEOTIDE SEQUENCE [LARGE SCALE GENOMIC DNA]</scope>
    <source>
        <strain evidence="3 4">V23-08</strain>
    </source>
</reference>
<name>A0ABU5RKZ8_9PSEU</name>
<dbReference type="SUPFAM" id="SSF54909">
    <property type="entry name" value="Dimeric alpha+beta barrel"/>
    <property type="match status" value="1"/>
</dbReference>
<dbReference type="RefSeq" id="WP_323336611.1">
    <property type="nucleotide sequence ID" value="NZ_JAYFSI010000018.1"/>
</dbReference>
<dbReference type="PANTHER" id="PTHR35174">
    <property type="entry name" value="BLL7171 PROTEIN-RELATED"/>
    <property type="match status" value="1"/>
</dbReference>
<feature type="domain" description="YCII-related" evidence="2">
    <location>
        <begin position="1"/>
        <end position="114"/>
    </location>
</feature>
<evidence type="ECO:0000313" key="3">
    <source>
        <dbReference type="EMBL" id="MEA5366971.1"/>
    </source>
</evidence>
<organism evidence="3 4">
    <name type="scientific">Amycolatopsis heterodermiae</name>
    <dbReference type="NCBI Taxonomy" id="3110235"/>
    <lineage>
        <taxon>Bacteria</taxon>
        <taxon>Bacillati</taxon>
        <taxon>Actinomycetota</taxon>
        <taxon>Actinomycetes</taxon>
        <taxon>Pseudonocardiales</taxon>
        <taxon>Pseudonocardiaceae</taxon>
        <taxon>Amycolatopsis</taxon>
    </lineage>
</organism>
<dbReference type="InterPro" id="IPR005545">
    <property type="entry name" value="YCII"/>
</dbReference>
<proteinExistence type="inferred from homology"/>